<feature type="binding site" evidence="14">
    <location>
        <position position="514"/>
    </location>
    <ligand>
        <name>Zn(2+)</name>
        <dbReference type="ChEBI" id="CHEBI:29105"/>
        <note>catalytic</note>
    </ligand>
</feature>
<gene>
    <name evidence="18" type="primary">ftsH_1</name>
    <name evidence="14" type="synonym">ftsH</name>
    <name evidence="18" type="ORF">ERS852470_00516</name>
</gene>
<dbReference type="RefSeq" id="WP_042397596.1">
    <property type="nucleotide sequence ID" value="NZ_CYZV01000004.1"/>
</dbReference>
<dbReference type="GeneID" id="83011735"/>
<dbReference type="GO" id="GO:0051301">
    <property type="term" value="P:cell division"/>
    <property type="evidence" value="ECO:0007669"/>
    <property type="project" value="UniProtKB-KW"/>
</dbReference>
<dbReference type="InterPro" id="IPR027417">
    <property type="entry name" value="P-loop_NTPase"/>
</dbReference>
<name>A0A173Z419_9CLOT</name>
<feature type="compositionally biased region" description="Basic and acidic residues" evidence="16">
    <location>
        <begin position="622"/>
        <end position="641"/>
    </location>
</feature>
<keyword evidence="5 14" id="KW-0812">Transmembrane</keyword>
<evidence type="ECO:0000256" key="12">
    <source>
        <dbReference type="ARBA" id="ARBA00023049"/>
    </source>
</evidence>
<keyword evidence="12 14" id="KW-0482">Metalloprotease</keyword>
<evidence type="ECO:0000256" key="14">
    <source>
        <dbReference type="HAMAP-Rule" id="MF_01458"/>
    </source>
</evidence>
<keyword evidence="13 14" id="KW-0472">Membrane</keyword>
<dbReference type="GO" id="GO:0005524">
    <property type="term" value="F:ATP binding"/>
    <property type="evidence" value="ECO:0007669"/>
    <property type="project" value="UniProtKB-UniRule"/>
</dbReference>
<dbReference type="Pfam" id="PF01434">
    <property type="entry name" value="Peptidase_M41"/>
    <property type="match status" value="1"/>
</dbReference>
<evidence type="ECO:0000256" key="2">
    <source>
        <dbReference type="ARBA" id="ARBA00010044"/>
    </source>
</evidence>
<dbReference type="FunFam" id="1.10.8.60:FF:000083">
    <property type="entry name" value="ATP-dependent zinc metalloprotease FtsH"/>
    <property type="match status" value="1"/>
</dbReference>
<comment type="subunit">
    <text evidence="14">Homohexamer.</text>
</comment>
<dbReference type="FunFam" id="1.20.58.760:FF:000001">
    <property type="entry name" value="ATP-dependent zinc metalloprotease FtsH"/>
    <property type="match status" value="1"/>
</dbReference>
<feature type="region of interest" description="Disordered" evidence="16">
    <location>
        <begin position="622"/>
        <end position="650"/>
    </location>
</feature>
<dbReference type="InterPro" id="IPR003593">
    <property type="entry name" value="AAA+_ATPase"/>
</dbReference>
<dbReference type="GO" id="GO:0004176">
    <property type="term" value="F:ATP-dependent peptidase activity"/>
    <property type="evidence" value="ECO:0007669"/>
    <property type="project" value="InterPro"/>
</dbReference>
<organism evidence="18 19">
    <name type="scientific">Clostridium disporicum</name>
    <dbReference type="NCBI Taxonomy" id="84024"/>
    <lineage>
        <taxon>Bacteria</taxon>
        <taxon>Bacillati</taxon>
        <taxon>Bacillota</taxon>
        <taxon>Clostridia</taxon>
        <taxon>Eubacteriales</taxon>
        <taxon>Clostridiaceae</taxon>
        <taxon>Clostridium</taxon>
    </lineage>
</organism>
<feature type="binding site" evidence="14">
    <location>
        <begin position="216"/>
        <end position="223"/>
    </location>
    <ligand>
        <name>ATP</name>
        <dbReference type="ChEBI" id="CHEBI:30616"/>
    </ligand>
</feature>
<evidence type="ECO:0000256" key="11">
    <source>
        <dbReference type="ARBA" id="ARBA00022989"/>
    </source>
</evidence>
<dbReference type="Pfam" id="PF06480">
    <property type="entry name" value="FtsH_ext"/>
    <property type="match status" value="1"/>
</dbReference>
<feature type="binding site" evidence="14">
    <location>
        <position position="437"/>
    </location>
    <ligand>
        <name>Zn(2+)</name>
        <dbReference type="ChEBI" id="CHEBI:29105"/>
        <note>catalytic</note>
    </ligand>
</feature>
<evidence type="ECO:0000256" key="10">
    <source>
        <dbReference type="ARBA" id="ARBA00022840"/>
    </source>
</evidence>
<keyword evidence="6 14" id="KW-0479">Metal-binding</keyword>
<feature type="transmembrane region" description="Helical" evidence="14">
    <location>
        <begin position="118"/>
        <end position="141"/>
    </location>
</feature>
<dbReference type="InterPro" id="IPR003960">
    <property type="entry name" value="ATPase_AAA_CS"/>
</dbReference>
<keyword evidence="18" id="KW-0131">Cell cycle</keyword>
<evidence type="ECO:0000256" key="5">
    <source>
        <dbReference type="ARBA" id="ARBA00022692"/>
    </source>
</evidence>
<evidence type="ECO:0000259" key="17">
    <source>
        <dbReference type="SMART" id="SM00382"/>
    </source>
</evidence>
<dbReference type="PANTHER" id="PTHR23076:SF97">
    <property type="entry name" value="ATP-DEPENDENT ZINC METALLOPROTEASE YME1L1"/>
    <property type="match status" value="1"/>
</dbReference>
<evidence type="ECO:0000256" key="7">
    <source>
        <dbReference type="ARBA" id="ARBA00022741"/>
    </source>
</evidence>
<comment type="similarity">
    <text evidence="14">In the central section; belongs to the AAA ATPase family.</text>
</comment>
<dbReference type="AlphaFoldDB" id="A0A173Z419"/>
<dbReference type="Gene3D" id="1.10.8.60">
    <property type="match status" value="1"/>
</dbReference>
<dbReference type="NCBIfam" id="TIGR01241">
    <property type="entry name" value="FtsH_fam"/>
    <property type="match status" value="1"/>
</dbReference>
<reference evidence="18 19" key="1">
    <citation type="submission" date="2015-09" db="EMBL/GenBank/DDBJ databases">
        <authorList>
            <consortium name="Pathogen Informatics"/>
        </authorList>
    </citation>
    <scope>NUCLEOTIDE SEQUENCE [LARGE SCALE GENOMIC DNA]</scope>
    <source>
        <strain evidence="18 19">2789STDY5834855</strain>
    </source>
</reference>
<evidence type="ECO:0000256" key="16">
    <source>
        <dbReference type="SAM" id="MobiDB-lite"/>
    </source>
</evidence>
<accession>A0A173Z419</accession>
<dbReference type="Gene3D" id="1.20.58.760">
    <property type="entry name" value="Peptidase M41"/>
    <property type="match status" value="1"/>
</dbReference>
<dbReference type="CDD" id="cd19501">
    <property type="entry name" value="RecA-like_FtsH"/>
    <property type="match status" value="1"/>
</dbReference>
<keyword evidence="18" id="KW-0132">Cell division</keyword>
<keyword evidence="8 14" id="KW-0378">Hydrolase</keyword>
<dbReference type="SMART" id="SM00382">
    <property type="entry name" value="AAA"/>
    <property type="match status" value="1"/>
</dbReference>
<evidence type="ECO:0000256" key="13">
    <source>
        <dbReference type="ARBA" id="ARBA00023136"/>
    </source>
</evidence>
<keyword evidence="4 14" id="KW-0645">Protease</keyword>
<dbReference type="STRING" id="84024.ERS852471_01930"/>
<dbReference type="Pfam" id="PF17862">
    <property type="entry name" value="AAA_lid_3"/>
    <property type="match status" value="1"/>
</dbReference>
<comment type="function">
    <text evidence="14">Acts as a processive, ATP-dependent zinc metallopeptidase for both cytoplasmic and membrane proteins. Plays a role in the quality control of integral membrane proteins.</text>
</comment>
<dbReference type="GO" id="GO:0030163">
    <property type="term" value="P:protein catabolic process"/>
    <property type="evidence" value="ECO:0007669"/>
    <property type="project" value="UniProtKB-UniRule"/>
</dbReference>
<dbReference type="EC" id="3.4.24.-" evidence="14"/>
<protein>
    <recommendedName>
        <fullName evidence="14">ATP-dependent zinc metalloprotease FtsH</fullName>
        <ecNumber evidence="14">3.4.24.-</ecNumber>
    </recommendedName>
</protein>
<dbReference type="SUPFAM" id="SSF140990">
    <property type="entry name" value="FtsH protease domain-like"/>
    <property type="match status" value="1"/>
</dbReference>
<evidence type="ECO:0000256" key="15">
    <source>
        <dbReference type="RuleBase" id="RU003651"/>
    </source>
</evidence>
<evidence type="ECO:0000256" key="3">
    <source>
        <dbReference type="ARBA" id="ARBA00022475"/>
    </source>
</evidence>
<proteinExistence type="inferred from homology"/>
<keyword evidence="3 14" id="KW-1003">Cell membrane</keyword>
<feature type="domain" description="AAA+ ATPase" evidence="17">
    <location>
        <begin position="208"/>
        <end position="346"/>
    </location>
</feature>
<keyword evidence="10 14" id="KW-0067">ATP-binding</keyword>
<comment type="subcellular location">
    <subcellularLocation>
        <location evidence="14">Cell membrane</location>
        <topology evidence="14">Multi-pass membrane protein</topology>
        <orientation evidence="14">Cytoplasmic side</orientation>
    </subcellularLocation>
    <subcellularLocation>
        <location evidence="1">Membrane</location>
    </subcellularLocation>
</comment>
<dbReference type="InterPro" id="IPR011546">
    <property type="entry name" value="Pept_M41_FtsH_extracell"/>
</dbReference>
<comment type="similarity">
    <text evidence="15">Belongs to the AAA ATPase family.</text>
</comment>
<feature type="active site" evidence="14">
    <location>
        <position position="438"/>
    </location>
</feature>
<keyword evidence="11 14" id="KW-1133">Transmembrane helix</keyword>
<dbReference type="EMBL" id="CYZV01000004">
    <property type="protein sequence ID" value="CUN69925.1"/>
    <property type="molecule type" value="Genomic_DNA"/>
</dbReference>
<dbReference type="GO" id="GO:0004222">
    <property type="term" value="F:metalloendopeptidase activity"/>
    <property type="evidence" value="ECO:0007669"/>
    <property type="project" value="InterPro"/>
</dbReference>
<dbReference type="PROSITE" id="PS00674">
    <property type="entry name" value="AAA"/>
    <property type="match status" value="1"/>
</dbReference>
<dbReference type="InterPro" id="IPR041569">
    <property type="entry name" value="AAA_lid_3"/>
</dbReference>
<evidence type="ECO:0000256" key="6">
    <source>
        <dbReference type="ARBA" id="ARBA00022723"/>
    </source>
</evidence>
<comment type="cofactor">
    <cofactor evidence="14">
        <name>Zn(2+)</name>
        <dbReference type="ChEBI" id="CHEBI:29105"/>
    </cofactor>
    <text evidence="14">Binds 1 zinc ion per subunit.</text>
</comment>
<dbReference type="GO" id="GO:0006508">
    <property type="term" value="P:proteolysis"/>
    <property type="evidence" value="ECO:0007669"/>
    <property type="project" value="UniProtKB-KW"/>
</dbReference>
<dbReference type="Gene3D" id="3.40.50.300">
    <property type="entry name" value="P-loop containing nucleotide triphosphate hydrolases"/>
    <property type="match status" value="1"/>
</dbReference>
<dbReference type="HAMAP" id="MF_01458">
    <property type="entry name" value="FtsH"/>
    <property type="match status" value="1"/>
</dbReference>
<keyword evidence="7 14" id="KW-0547">Nucleotide-binding</keyword>
<dbReference type="SUPFAM" id="SSF52540">
    <property type="entry name" value="P-loop containing nucleoside triphosphate hydrolases"/>
    <property type="match status" value="1"/>
</dbReference>
<evidence type="ECO:0000256" key="4">
    <source>
        <dbReference type="ARBA" id="ARBA00022670"/>
    </source>
</evidence>
<feature type="binding site" evidence="14">
    <location>
        <position position="441"/>
    </location>
    <ligand>
        <name>Zn(2+)</name>
        <dbReference type="ChEBI" id="CHEBI:29105"/>
        <note>catalytic</note>
    </ligand>
</feature>
<dbReference type="InterPro" id="IPR000642">
    <property type="entry name" value="Peptidase_M41"/>
</dbReference>
<dbReference type="PANTHER" id="PTHR23076">
    <property type="entry name" value="METALLOPROTEASE M41 FTSH"/>
    <property type="match status" value="1"/>
</dbReference>
<dbReference type="InterPro" id="IPR003959">
    <property type="entry name" value="ATPase_AAA_core"/>
</dbReference>
<dbReference type="FunFam" id="3.40.50.300:FF:000001">
    <property type="entry name" value="ATP-dependent zinc metalloprotease FtsH"/>
    <property type="match status" value="1"/>
</dbReference>
<keyword evidence="9 14" id="KW-0862">Zinc</keyword>
<evidence type="ECO:0000313" key="18">
    <source>
        <dbReference type="EMBL" id="CUN69925.1"/>
    </source>
</evidence>
<sequence length="697" mass="78304">MNNNVNNRKGGEKKKNNNNKFLLIYVVVAFLFLYSFSTAKEMLTTKEISYNEFVQMVKDKEVKEVTVDGTALVITPQDSSDMKGKVLYTGNADNPDLIQLLIDNDVQYYPQITKQQSVWMDFIILNVLPLVIMFFVVRFIFNKMSKKMGGGPMGMGGMGKSNAKVYVEKDIKVSFEDVAGQDEAKESLTEIIDFLHNPKRYTEIGAKLPKGALLVGPPGTGKTLIAKAVAGEAKVPFLSVSGSTFVEMFVGMGAAKVRDLFKEAEKMAPCIIFIDEIDSIGKSRDNQMQSNDEREQTLNQLLTEMDGFDTSKGIVILGATNRPEILDKALLRPGRFDRRVIVDRPDLKGRIAILNVHSKDVKMSPEVNLESVAKGTPGAVGADLANIVNEAALRAVRSGRETVIQEDLEEAVEVIIAGKEKKDRILSKKEREVVAFHEVGHALVAGLLEGTDPVHKITIVPRTMGALGYTMQLPEEEKYLVSKEELMNQIMVMLGGRAAEEEVFNLVSTGASNDIERATQTARNMVTIYGMTDNFDMMALESVQNRYLDGRAVRNCSEETSTLVDKEVLSIIRECHQKAREILRENRDLLDKISEYLLEKETIFGDEFFKFVYEKYPELKEKREEEKKSRELENNKKKADEVSEEISEDLQDAKVAQEVIEAVEKEEEDIMKQSSSNDEVILDMDKEKESEEETKED</sequence>
<feature type="transmembrane region" description="Helical" evidence="14">
    <location>
        <begin position="21"/>
        <end position="37"/>
    </location>
</feature>
<evidence type="ECO:0000256" key="9">
    <source>
        <dbReference type="ARBA" id="ARBA00022833"/>
    </source>
</evidence>
<evidence type="ECO:0000313" key="19">
    <source>
        <dbReference type="Proteomes" id="UP000095558"/>
    </source>
</evidence>
<dbReference type="Pfam" id="PF00004">
    <property type="entry name" value="AAA"/>
    <property type="match status" value="1"/>
</dbReference>
<evidence type="ECO:0000256" key="1">
    <source>
        <dbReference type="ARBA" id="ARBA00004370"/>
    </source>
</evidence>
<dbReference type="InterPro" id="IPR005936">
    <property type="entry name" value="FtsH"/>
</dbReference>
<dbReference type="OrthoDB" id="9809379at2"/>
<dbReference type="GO" id="GO:0005886">
    <property type="term" value="C:plasma membrane"/>
    <property type="evidence" value="ECO:0007669"/>
    <property type="project" value="UniProtKB-SubCell"/>
</dbReference>
<comment type="similarity">
    <text evidence="2 14">In the C-terminal section; belongs to the peptidase M41 family.</text>
</comment>
<feature type="region of interest" description="Disordered" evidence="16">
    <location>
        <begin position="665"/>
        <end position="697"/>
    </location>
</feature>
<dbReference type="Proteomes" id="UP000095558">
    <property type="component" value="Unassembled WGS sequence"/>
</dbReference>
<dbReference type="GO" id="GO:0008270">
    <property type="term" value="F:zinc ion binding"/>
    <property type="evidence" value="ECO:0007669"/>
    <property type="project" value="UniProtKB-UniRule"/>
</dbReference>
<dbReference type="GO" id="GO:0016887">
    <property type="term" value="F:ATP hydrolysis activity"/>
    <property type="evidence" value="ECO:0007669"/>
    <property type="project" value="UniProtKB-UniRule"/>
</dbReference>
<evidence type="ECO:0000256" key="8">
    <source>
        <dbReference type="ARBA" id="ARBA00022801"/>
    </source>
</evidence>
<dbReference type="InterPro" id="IPR037219">
    <property type="entry name" value="Peptidase_M41-like"/>
</dbReference>
<dbReference type="Gene3D" id="3.30.720.210">
    <property type="match status" value="1"/>
</dbReference>